<organism evidence="2 3">
    <name type="scientific">Engystomops pustulosus</name>
    <name type="common">Tungara frog</name>
    <name type="synonym">Physalaemus pustulosus</name>
    <dbReference type="NCBI Taxonomy" id="76066"/>
    <lineage>
        <taxon>Eukaryota</taxon>
        <taxon>Metazoa</taxon>
        <taxon>Chordata</taxon>
        <taxon>Craniata</taxon>
        <taxon>Vertebrata</taxon>
        <taxon>Euteleostomi</taxon>
        <taxon>Amphibia</taxon>
        <taxon>Batrachia</taxon>
        <taxon>Anura</taxon>
        <taxon>Neobatrachia</taxon>
        <taxon>Hyloidea</taxon>
        <taxon>Leptodactylidae</taxon>
        <taxon>Leiuperinae</taxon>
        <taxon>Engystomops</taxon>
    </lineage>
</organism>
<dbReference type="InterPro" id="IPR007110">
    <property type="entry name" value="Ig-like_dom"/>
</dbReference>
<gene>
    <name evidence="2" type="ORF">GDO81_027219</name>
</gene>
<sequence>MSMGRSSPPLIVSPYCAVTGQKDDERLLSFTRGFLPFTSIDWNRSLTRSIFPAAIMALDRATMSGVLFLHTVCSSWLTLSSGYFSCASFTQNSTSWISASASILFWP</sequence>
<comment type="caution">
    <text evidence="2">The sequence shown here is derived from an EMBL/GenBank/DDBJ whole genome shotgun (WGS) entry which is preliminary data.</text>
</comment>
<feature type="domain" description="Ig-like" evidence="1">
    <location>
        <begin position="1"/>
        <end position="102"/>
    </location>
</feature>
<accession>A0AAV6YEQ8</accession>
<evidence type="ECO:0000313" key="2">
    <source>
        <dbReference type="EMBL" id="KAG8536034.1"/>
    </source>
</evidence>
<reference evidence="2" key="1">
    <citation type="thesis" date="2020" institute="ProQuest LLC" country="789 East Eisenhower Parkway, Ann Arbor, MI, USA">
        <title>Comparative Genomics and Chromosome Evolution.</title>
        <authorList>
            <person name="Mudd A.B."/>
        </authorList>
    </citation>
    <scope>NUCLEOTIDE SEQUENCE</scope>
    <source>
        <strain evidence="2">237g6f4</strain>
        <tissue evidence="2">Blood</tissue>
    </source>
</reference>
<evidence type="ECO:0000259" key="1">
    <source>
        <dbReference type="PROSITE" id="PS50835"/>
    </source>
</evidence>
<keyword evidence="3" id="KW-1185">Reference proteome</keyword>
<protein>
    <recommendedName>
        <fullName evidence="1">Ig-like domain-containing protein</fullName>
    </recommendedName>
</protein>
<dbReference type="EMBL" id="WNYA01051490">
    <property type="protein sequence ID" value="KAG8536034.1"/>
    <property type="molecule type" value="Genomic_DNA"/>
</dbReference>
<proteinExistence type="predicted"/>
<dbReference type="PROSITE" id="PS50835">
    <property type="entry name" value="IG_LIKE"/>
    <property type="match status" value="1"/>
</dbReference>
<name>A0AAV6YEQ8_ENGPU</name>
<dbReference type="AlphaFoldDB" id="A0AAV6YEQ8"/>
<evidence type="ECO:0000313" key="3">
    <source>
        <dbReference type="Proteomes" id="UP000824782"/>
    </source>
</evidence>
<dbReference type="Proteomes" id="UP000824782">
    <property type="component" value="Unassembled WGS sequence"/>
</dbReference>